<gene>
    <name evidence="12" type="ORF">RHSIM_Rhsim01G0052200</name>
</gene>
<dbReference type="GO" id="GO:0005789">
    <property type="term" value="C:endoplasmic reticulum membrane"/>
    <property type="evidence" value="ECO:0007669"/>
    <property type="project" value="TreeGrafter"/>
</dbReference>
<evidence type="ECO:0000259" key="11">
    <source>
        <dbReference type="PROSITE" id="PS50850"/>
    </source>
</evidence>
<organism evidence="12 13">
    <name type="scientific">Rhododendron simsii</name>
    <name type="common">Sims's rhododendron</name>
    <dbReference type="NCBI Taxonomy" id="118357"/>
    <lineage>
        <taxon>Eukaryota</taxon>
        <taxon>Viridiplantae</taxon>
        <taxon>Streptophyta</taxon>
        <taxon>Embryophyta</taxon>
        <taxon>Tracheophyta</taxon>
        <taxon>Spermatophyta</taxon>
        <taxon>Magnoliopsida</taxon>
        <taxon>eudicotyledons</taxon>
        <taxon>Gunneridae</taxon>
        <taxon>Pentapetalae</taxon>
        <taxon>asterids</taxon>
        <taxon>Ericales</taxon>
        <taxon>Ericaceae</taxon>
        <taxon>Ericoideae</taxon>
        <taxon>Rhodoreae</taxon>
        <taxon>Rhododendron</taxon>
    </lineage>
</organism>
<feature type="compositionally biased region" description="Polar residues" evidence="9">
    <location>
        <begin position="207"/>
        <end position="217"/>
    </location>
</feature>
<dbReference type="AlphaFoldDB" id="A0A834HG11"/>
<feature type="transmembrane region" description="Helical" evidence="10">
    <location>
        <begin position="634"/>
        <end position="656"/>
    </location>
</feature>
<feature type="transmembrane region" description="Helical" evidence="10">
    <location>
        <begin position="415"/>
        <end position="439"/>
    </location>
</feature>
<evidence type="ECO:0000256" key="4">
    <source>
        <dbReference type="ARBA" id="ARBA00022597"/>
    </source>
</evidence>
<keyword evidence="13" id="KW-1185">Reference proteome</keyword>
<dbReference type="Pfam" id="PF07734">
    <property type="entry name" value="FBA_1"/>
    <property type="match status" value="1"/>
</dbReference>
<reference evidence="12" key="1">
    <citation type="submission" date="2019-11" db="EMBL/GenBank/DDBJ databases">
        <authorList>
            <person name="Liu Y."/>
            <person name="Hou J."/>
            <person name="Li T.-Q."/>
            <person name="Guan C.-H."/>
            <person name="Wu X."/>
            <person name="Wu H.-Z."/>
            <person name="Ling F."/>
            <person name="Zhang R."/>
            <person name="Shi X.-G."/>
            <person name="Ren J.-P."/>
            <person name="Chen E.-F."/>
            <person name="Sun J.-M."/>
        </authorList>
    </citation>
    <scope>NUCLEOTIDE SEQUENCE</scope>
    <source>
        <strain evidence="12">Adult_tree_wgs_1</strain>
        <tissue evidence="12">Leaves</tissue>
    </source>
</reference>
<dbReference type="PANTHER" id="PTHR43184">
    <property type="entry name" value="MAJOR FACILITATOR SUPERFAMILY TRANSPORTER 16, ISOFORM B"/>
    <property type="match status" value="1"/>
</dbReference>
<evidence type="ECO:0000256" key="10">
    <source>
        <dbReference type="SAM" id="Phobius"/>
    </source>
</evidence>
<evidence type="ECO:0000256" key="6">
    <source>
        <dbReference type="ARBA" id="ARBA00022989"/>
    </source>
</evidence>
<comment type="similarity">
    <text evidence="2">Belongs to the major facilitator superfamily. Organophosphate:Pi antiporter (OPA) (TC 2.A.1.4) family.</text>
</comment>
<evidence type="ECO:0000256" key="9">
    <source>
        <dbReference type="SAM" id="MobiDB-lite"/>
    </source>
</evidence>
<keyword evidence="7 10" id="KW-0472">Membrane</keyword>
<evidence type="ECO:0000256" key="5">
    <source>
        <dbReference type="ARBA" id="ARBA00022692"/>
    </source>
</evidence>
<feature type="domain" description="Major facilitator superfamily (MFS) profile" evidence="11">
    <location>
        <begin position="306"/>
        <end position="754"/>
    </location>
</feature>
<keyword evidence="3" id="KW-0813">Transport</keyword>
<evidence type="ECO:0000313" key="12">
    <source>
        <dbReference type="EMBL" id="KAF7152507.1"/>
    </source>
</evidence>
<feature type="transmembrane region" description="Helical" evidence="10">
    <location>
        <begin position="387"/>
        <end position="409"/>
    </location>
</feature>
<comment type="caution">
    <text evidence="12">The sequence shown here is derived from an EMBL/GenBank/DDBJ whole genome shotgun (WGS) entry which is preliminary data.</text>
</comment>
<evidence type="ECO:0000256" key="3">
    <source>
        <dbReference type="ARBA" id="ARBA00022448"/>
    </source>
</evidence>
<evidence type="ECO:0000256" key="7">
    <source>
        <dbReference type="ARBA" id="ARBA00023136"/>
    </source>
</evidence>
<keyword evidence="5 10" id="KW-0812">Transmembrane</keyword>
<dbReference type="SUPFAM" id="SSF103473">
    <property type="entry name" value="MFS general substrate transporter"/>
    <property type="match status" value="1"/>
</dbReference>
<accession>A0A834HG11</accession>
<dbReference type="Proteomes" id="UP000626092">
    <property type="component" value="Unassembled WGS sequence"/>
</dbReference>
<dbReference type="PROSITE" id="PS50850">
    <property type="entry name" value="MFS"/>
    <property type="match status" value="1"/>
</dbReference>
<keyword evidence="4" id="KW-0762">Sugar transport</keyword>
<evidence type="ECO:0000313" key="13">
    <source>
        <dbReference type="Proteomes" id="UP000626092"/>
    </source>
</evidence>
<evidence type="ECO:0000256" key="2">
    <source>
        <dbReference type="ARBA" id="ARBA00009598"/>
    </source>
</evidence>
<protein>
    <recommendedName>
        <fullName evidence="11">Major facilitator superfamily (MFS) profile domain-containing protein</fullName>
    </recommendedName>
</protein>
<feature type="transmembrane region" description="Helical" evidence="10">
    <location>
        <begin position="561"/>
        <end position="582"/>
    </location>
</feature>
<dbReference type="PANTHER" id="PTHR43184:SF12">
    <property type="entry name" value="SUGAR PHOSPHATE EXCHANGER 3"/>
    <property type="match status" value="1"/>
</dbReference>
<name>A0A834HG11_RHOSS</name>
<feature type="transmembrane region" description="Helical" evidence="10">
    <location>
        <begin position="730"/>
        <end position="749"/>
    </location>
</feature>
<dbReference type="FunFam" id="1.20.1250.20:FF:000028">
    <property type="entry name" value="Sugar phosphate exchanger 3 isoform 1"/>
    <property type="match status" value="1"/>
</dbReference>
<dbReference type="InterPro" id="IPR011701">
    <property type="entry name" value="MFS"/>
</dbReference>
<dbReference type="GO" id="GO:0022857">
    <property type="term" value="F:transmembrane transporter activity"/>
    <property type="evidence" value="ECO:0007669"/>
    <property type="project" value="InterPro"/>
</dbReference>
<dbReference type="InterPro" id="IPR036259">
    <property type="entry name" value="MFS_trans_sf"/>
</dbReference>
<feature type="transmembrane region" description="Helical" evidence="10">
    <location>
        <begin position="460"/>
        <end position="478"/>
    </location>
</feature>
<proteinExistence type="inferred from homology"/>
<keyword evidence="6 10" id="KW-1133">Transmembrane helix</keyword>
<dbReference type="OrthoDB" id="3639251at2759"/>
<evidence type="ECO:0000256" key="8">
    <source>
        <dbReference type="ARBA" id="ARBA00044504"/>
    </source>
</evidence>
<comment type="subcellular location">
    <subcellularLocation>
        <location evidence="1">Membrane</location>
        <topology evidence="1">Multi-pass membrane protein</topology>
    </subcellularLocation>
</comment>
<feature type="region of interest" description="Disordered" evidence="9">
    <location>
        <begin position="207"/>
        <end position="229"/>
    </location>
</feature>
<dbReference type="Gene3D" id="1.20.1250.20">
    <property type="entry name" value="MFS general substrate transporter like domains"/>
    <property type="match status" value="2"/>
</dbReference>
<feature type="transmembrane region" description="Helical" evidence="10">
    <location>
        <begin position="484"/>
        <end position="502"/>
    </location>
</feature>
<comment type="similarity">
    <text evidence="8">Belongs to the major facilitator superfamily. Phosphate:H(+) symporter (TC 2.A.1.9) family.</text>
</comment>
<feature type="compositionally biased region" description="Low complexity" evidence="9">
    <location>
        <begin position="218"/>
        <end position="229"/>
    </location>
</feature>
<dbReference type="Pfam" id="PF07690">
    <property type="entry name" value="MFS_1"/>
    <property type="match status" value="1"/>
</dbReference>
<dbReference type="InterPro" id="IPR017451">
    <property type="entry name" value="F-box-assoc_interact_dom"/>
</dbReference>
<sequence>MVLGPCNGIFCLFNDRDAVSLWNPAMRQFRTLPRLPLPELPSIAELYSYSIFGFGMDPKTNDYKVIWIRVFLDKEELFDMVMHDHHIQVGVFSLSSDSWRELDGNLVPVRDVYDSKFYSYANGFYYWFAADEDDRFILSFDMVNEVFLAIPEPDGIPESAFMERNAALRQCQSSDFDGPPPPLSLEDLLQDELFNFVFTRLERESPTSSKPSVLQQNPTSPISPGPSSSVAHQLHKTIWIGSMLSKKAIGSNYRRVMDAKTLTLAPPTPPQPPPLPVPQPPPGLAFFPSLKPPNKTLSFHQISVLLLTFAAYAAFHASRKPPSIVKSVLGPQPQTQNATADADAGWPPFDGSRGPHRLGELDLAFLSAYAVGMYLSGHIGDRIDLRVFLTIGMMGSGFFTIVFGLGYFFSVHVLGFYVFVQIVCGLFQSIGWPCVVSVLGNWFGKSKRGLIMGIWNSQTSVGNIIGSLAAASVLGFGWGWSFVLPGVFIVVVGVVVYLFLVVSPENVGLELEGKEVEMNVEGLPLVVSEKVETGEAGLVQSENADSLGAIGFLEAWRLPNVAPFAFCLFFSKLVAYTFLYWLPFYIRHTAVAGVHLSHKTSGILSTIFDIGGVVGGILAGFISDAIEARAVTSLIFLLLSIPSLIAYRIFGSISMISNVTLMFLSGLLVNGPYSLITTAVSADLGTQSLIKGNARALATVTAIIDGTGSVGAALGPLLAGYISTRGWNSVFSMLTVSISIAAMLLIHVVKAEIKEKINEGKWLRWSVVA</sequence>
<dbReference type="InterPro" id="IPR020846">
    <property type="entry name" value="MFS_dom"/>
</dbReference>
<feature type="transmembrane region" description="Helical" evidence="10">
    <location>
        <begin position="696"/>
        <end position="718"/>
    </location>
</feature>
<feature type="transmembrane region" description="Helical" evidence="10">
    <location>
        <begin position="662"/>
        <end position="684"/>
    </location>
</feature>
<evidence type="ECO:0000256" key="1">
    <source>
        <dbReference type="ARBA" id="ARBA00004141"/>
    </source>
</evidence>
<dbReference type="InterPro" id="IPR006527">
    <property type="entry name" value="F-box-assoc_dom_typ1"/>
</dbReference>
<dbReference type="EMBL" id="WJXA01000001">
    <property type="protein sequence ID" value="KAF7152507.1"/>
    <property type="molecule type" value="Genomic_DNA"/>
</dbReference>
<dbReference type="NCBIfam" id="TIGR01640">
    <property type="entry name" value="F_box_assoc_1"/>
    <property type="match status" value="1"/>
</dbReference>
<feature type="transmembrane region" description="Helical" evidence="10">
    <location>
        <begin position="602"/>
        <end position="622"/>
    </location>
</feature>